<reference evidence="1 2" key="1">
    <citation type="submission" date="2019-02" db="EMBL/GenBank/DDBJ databases">
        <title>Deep-cultivation of Planctomycetes and their phenomic and genomic characterization uncovers novel biology.</title>
        <authorList>
            <person name="Wiegand S."/>
            <person name="Jogler M."/>
            <person name="Boedeker C."/>
            <person name="Pinto D."/>
            <person name="Vollmers J."/>
            <person name="Rivas-Marin E."/>
            <person name="Kohn T."/>
            <person name="Peeters S.H."/>
            <person name="Heuer A."/>
            <person name="Rast P."/>
            <person name="Oberbeckmann S."/>
            <person name="Bunk B."/>
            <person name="Jeske O."/>
            <person name="Meyerdierks A."/>
            <person name="Storesund J.E."/>
            <person name="Kallscheuer N."/>
            <person name="Luecker S."/>
            <person name="Lage O.M."/>
            <person name="Pohl T."/>
            <person name="Merkel B.J."/>
            <person name="Hornburger P."/>
            <person name="Mueller R.-W."/>
            <person name="Bruemmer F."/>
            <person name="Labrenz M."/>
            <person name="Spormann A.M."/>
            <person name="Op Den Camp H."/>
            <person name="Overmann J."/>
            <person name="Amann R."/>
            <person name="Jetten M.S.M."/>
            <person name="Mascher T."/>
            <person name="Medema M.H."/>
            <person name="Devos D.P."/>
            <person name="Kaster A.-K."/>
            <person name="Ovreas L."/>
            <person name="Rohde M."/>
            <person name="Galperin M.Y."/>
            <person name="Jogler C."/>
        </authorList>
    </citation>
    <scope>NUCLEOTIDE SEQUENCE [LARGE SCALE GENOMIC DNA]</scope>
    <source>
        <strain evidence="1 2">KOR42</strain>
    </source>
</reference>
<dbReference type="Proteomes" id="UP000317243">
    <property type="component" value="Unassembled WGS sequence"/>
</dbReference>
<keyword evidence="2" id="KW-1185">Reference proteome</keyword>
<organism evidence="1 2">
    <name type="scientific">Thalassoglobus neptunius</name>
    <dbReference type="NCBI Taxonomy" id="1938619"/>
    <lineage>
        <taxon>Bacteria</taxon>
        <taxon>Pseudomonadati</taxon>
        <taxon>Planctomycetota</taxon>
        <taxon>Planctomycetia</taxon>
        <taxon>Planctomycetales</taxon>
        <taxon>Planctomycetaceae</taxon>
        <taxon>Thalassoglobus</taxon>
    </lineage>
</organism>
<dbReference type="OrthoDB" id="3471563at2"/>
<dbReference type="AlphaFoldDB" id="A0A5C5WGU6"/>
<dbReference type="RefSeq" id="WP_146511346.1">
    <property type="nucleotide sequence ID" value="NZ_SIHI01000019.1"/>
</dbReference>
<gene>
    <name evidence="1" type="ORF">KOR42_39280</name>
</gene>
<comment type="caution">
    <text evidence="1">The sequence shown here is derived from an EMBL/GenBank/DDBJ whole genome shotgun (WGS) entry which is preliminary data.</text>
</comment>
<dbReference type="EMBL" id="SIHI01000019">
    <property type="protein sequence ID" value="TWT49012.1"/>
    <property type="molecule type" value="Genomic_DNA"/>
</dbReference>
<accession>A0A5C5WGU6</accession>
<name>A0A5C5WGU6_9PLAN</name>
<sequence length="367" mass="37060">MTQTARPTSDITVNDWTRQDGAGFSLYTTIDEVTPSDSDYVQSSDSVNDHCEFALDALDDPMVASGHVLRCRYKKSSSGGNSRDLRFALYQGATQIASRTDIAISDAWTTELLTLSAGEANAITDYSDLRVRLEAFGTVAGGSSRRVNVSAVWLEVPDAGGLLISGSAAISSSSSATGTLHKMISGTCSISSSGSASLSDIEEFSGTATISSNGAASGSLVMPIQSTALITSDGSAELQLRGALSGSALITSESSASGSLVMPLSASLEISSSSSALATVTLSVSASSLISSDGSASLSDVDELVGTAAITSSGSASGSLVMPIQSTALITSDGSASLEIPPGMVRDLVNGGLTHTGVALINGGLIR</sequence>
<evidence type="ECO:0000313" key="1">
    <source>
        <dbReference type="EMBL" id="TWT49012.1"/>
    </source>
</evidence>
<evidence type="ECO:0000313" key="2">
    <source>
        <dbReference type="Proteomes" id="UP000317243"/>
    </source>
</evidence>
<proteinExistence type="predicted"/>
<protein>
    <submittedName>
        <fullName evidence="1">Uncharacterized protein</fullName>
    </submittedName>
</protein>